<evidence type="ECO:0000256" key="4">
    <source>
        <dbReference type="ARBA" id="ARBA00022989"/>
    </source>
</evidence>
<keyword evidence="8" id="KW-0449">Lipoprotein</keyword>
<gene>
    <name evidence="8" type="ORF">G3T37_08465</name>
</gene>
<feature type="transmembrane region" description="Helical" evidence="6">
    <location>
        <begin position="226"/>
        <end position="246"/>
    </location>
</feature>
<evidence type="ECO:0000256" key="1">
    <source>
        <dbReference type="ARBA" id="ARBA00004651"/>
    </source>
</evidence>
<comment type="caution">
    <text evidence="8">The sequence shown here is derived from an EMBL/GenBank/DDBJ whole genome shotgun (WGS) entry which is preliminary data.</text>
</comment>
<evidence type="ECO:0000313" key="9">
    <source>
        <dbReference type="Proteomes" id="UP000479756"/>
    </source>
</evidence>
<keyword evidence="4 6" id="KW-1133">Transmembrane helix</keyword>
<organism evidence="8 9">
    <name type="scientific">Galbitalea soli</name>
    <dbReference type="NCBI Taxonomy" id="1268042"/>
    <lineage>
        <taxon>Bacteria</taxon>
        <taxon>Bacillati</taxon>
        <taxon>Actinomycetota</taxon>
        <taxon>Actinomycetes</taxon>
        <taxon>Micrococcales</taxon>
        <taxon>Microbacteriaceae</taxon>
        <taxon>Galbitalea</taxon>
    </lineage>
</organism>
<proteinExistence type="predicted"/>
<evidence type="ECO:0000256" key="5">
    <source>
        <dbReference type="ARBA" id="ARBA00023136"/>
    </source>
</evidence>
<evidence type="ECO:0000259" key="7">
    <source>
        <dbReference type="Pfam" id="PF02687"/>
    </source>
</evidence>
<keyword evidence="3 6" id="KW-0812">Transmembrane</keyword>
<dbReference type="EMBL" id="JAAGWZ010000002">
    <property type="protein sequence ID" value="NEM91390.1"/>
    <property type="molecule type" value="Genomic_DNA"/>
</dbReference>
<reference evidence="8 9" key="1">
    <citation type="journal article" date="2014" name="Int. J. Syst. Evol. Microbiol.">
        <title>Description of Galbitalea soli gen. nov., sp. nov., and Frondihabitans sucicola sp. nov.</title>
        <authorList>
            <person name="Kim S.J."/>
            <person name="Lim J.M."/>
            <person name="Ahn J.H."/>
            <person name="Weon H.Y."/>
            <person name="Hamada M."/>
            <person name="Suzuki K."/>
            <person name="Ahn T.Y."/>
            <person name="Kwon S.W."/>
        </authorList>
    </citation>
    <scope>NUCLEOTIDE SEQUENCE [LARGE SCALE GENOMIC DNA]</scope>
    <source>
        <strain evidence="8 9">NBRC 108727</strain>
    </source>
</reference>
<evidence type="ECO:0000256" key="6">
    <source>
        <dbReference type="SAM" id="Phobius"/>
    </source>
</evidence>
<keyword evidence="2" id="KW-1003">Cell membrane</keyword>
<name>A0A7C9PN42_9MICO</name>
<feature type="transmembrane region" description="Helical" evidence="6">
    <location>
        <begin position="308"/>
        <end position="330"/>
    </location>
</feature>
<dbReference type="RefSeq" id="WP_163473072.1">
    <property type="nucleotide sequence ID" value="NZ_JAAGWZ010000002.1"/>
</dbReference>
<feature type="domain" description="ABC3 transporter permease C-terminal" evidence="7">
    <location>
        <begin position="227"/>
        <end position="330"/>
    </location>
</feature>
<accession>A0A7C9PN42</accession>
<keyword evidence="9" id="KW-1185">Reference proteome</keyword>
<feature type="transmembrane region" description="Helical" evidence="6">
    <location>
        <begin position="266"/>
        <end position="288"/>
    </location>
</feature>
<comment type="subcellular location">
    <subcellularLocation>
        <location evidence="1">Cell membrane</location>
        <topology evidence="1">Multi-pass membrane protein</topology>
    </subcellularLocation>
</comment>
<protein>
    <submittedName>
        <fullName evidence="8">Lipoprotein ABC transporter permease</fullName>
    </submittedName>
</protein>
<evidence type="ECO:0000313" key="8">
    <source>
        <dbReference type="EMBL" id="NEM91390.1"/>
    </source>
</evidence>
<sequence>MFALVAASCASVILTSGRTDGAQEHVVASLDSAGTRSITVQASTGSELDPAVIGRVRRIRDIAWLGAFSAPIDGHNSAIRDDTNLPVRNMFASSPTPLHLPRSIPLPGKEGWSSQSALFDLGLPDKVGGISLSNGKNIDVAGELVTPSYLNFLQPLTVVPVSASDVGPISVLVITVKRPTLVSAVTRAMLPLLGTTDPTKITISTSQNLAELRGLIKEQLAASSQALVAIIFAVTAAVLAAMLYGLVLMRRKDFGRRRALGATRSLVIGLVTFQVAFLAAGGAVAGVLGSELTLAIQQQPIPGVSYATAVAVLAVIVSIAASVIPAVVAARRDPVAELRVP</sequence>
<keyword evidence="5 6" id="KW-0472">Membrane</keyword>
<evidence type="ECO:0000256" key="2">
    <source>
        <dbReference type="ARBA" id="ARBA00022475"/>
    </source>
</evidence>
<dbReference type="InterPro" id="IPR003838">
    <property type="entry name" value="ABC3_permease_C"/>
</dbReference>
<dbReference type="GO" id="GO:0005886">
    <property type="term" value="C:plasma membrane"/>
    <property type="evidence" value="ECO:0007669"/>
    <property type="project" value="UniProtKB-SubCell"/>
</dbReference>
<dbReference type="AlphaFoldDB" id="A0A7C9PN42"/>
<dbReference type="Pfam" id="PF02687">
    <property type="entry name" value="FtsX"/>
    <property type="match status" value="1"/>
</dbReference>
<dbReference type="Proteomes" id="UP000479756">
    <property type="component" value="Unassembled WGS sequence"/>
</dbReference>
<evidence type="ECO:0000256" key="3">
    <source>
        <dbReference type="ARBA" id="ARBA00022692"/>
    </source>
</evidence>